<dbReference type="Gramene" id="C.cajan_04563.t">
    <property type="protein sequence ID" value="C.cajan_04563.t.cds1"/>
    <property type="gene ID" value="C.cajan_04563"/>
</dbReference>
<organism evidence="2 3">
    <name type="scientific">Cajanus cajan</name>
    <name type="common">Pigeon pea</name>
    <name type="synonym">Cajanus indicus</name>
    <dbReference type="NCBI Taxonomy" id="3821"/>
    <lineage>
        <taxon>Eukaryota</taxon>
        <taxon>Viridiplantae</taxon>
        <taxon>Streptophyta</taxon>
        <taxon>Embryophyta</taxon>
        <taxon>Tracheophyta</taxon>
        <taxon>Spermatophyta</taxon>
        <taxon>Magnoliopsida</taxon>
        <taxon>eudicotyledons</taxon>
        <taxon>Gunneridae</taxon>
        <taxon>Pentapetalae</taxon>
        <taxon>rosids</taxon>
        <taxon>fabids</taxon>
        <taxon>Fabales</taxon>
        <taxon>Fabaceae</taxon>
        <taxon>Papilionoideae</taxon>
        <taxon>50 kb inversion clade</taxon>
        <taxon>NPAAA clade</taxon>
        <taxon>indigoferoid/millettioid clade</taxon>
        <taxon>Phaseoleae</taxon>
        <taxon>Cajanus</taxon>
    </lineage>
</organism>
<evidence type="ECO:0000313" key="3">
    <source>
        <dbReference type="Proteomes" id="UP000075243"/>
    </source>
</evidence>
<dbReference type="EMBL" id="CM003604">
    <property type="protein sequence ID" value="KYP72097.1"/>
    <property type="molecule type" value="Genomic_DNA"/>
</dbReference>
<name>A0A151TYE7_CAJCA</name>
<keyword evidence="3" id="KW-1185">Reference proteome</keyword>
<proteinExistence type="predicted"/>
<dbReference type="Pfam" id="PF13976">
    <property type="entry name" value="gag_pre-integrs"/>
    <property type="match status" value="1"/>
</dbReference>
<gene>
    <name evidence="2" type="ORF">KK1_004678</name>
</gene>
<dbReference type="InterPro" id="IPR025724">
    <property type="entry name" value="GAG-pre-integrase_dom"/>
</dbReference>
<reference evidence="2 3" key="1">
    <citation type="journal article" date="2012" name="Nat. Biotechnol.">
        <title>Draft genome sequence of pigeonpea (Cajanus cajan), an orphan legume crop of resource-poor farmers.</title>
        <authorList>
            <person name="Varshney R.K."/>
            <person name="Chen W."/>
            <person name="Li Y."/>
            <person name="Bharti A.K."/>
            <person name="Saxena R.K."/>
            <person name="Schlueter J.A."/>
            <person name="Donoghue M.T."/>
            <person name="Azam S."/>
            <person name="Fan G."/>
            <person name="Whaley A.M."/>
            <person name="Farmer A.D."/>
            <person name="Sheridan J."/>
            <person name="Iwata A."/>
            <person name="Tuteja R."/>
            <person name="Penmetsa R.V."/>
            <person name="Wu W."/>
            <person name="Upadhyaya H.D."/>
            <person name="Yang S.P."/>
            <person name="Shah T."/>
            <person name="Saxena K.B."/>
            <person name="Michael T."/>
            <person name="McCombie W.R."/>
            <person name="Yang B."/>
            <person name="Zhang G."/>
            <person name="Yang H."/>
            <person name="Wang J."/>
            <person name="Spillane C."/>
            <person name="Cook D.R."/>
            <person name="May G.D."/>
            <person name="Xu X."/>
            <person name="Jackson S.A."/>
        </authorList>
    </citation>
    <scope>NUCLEOTIDE SEQUENCE [LARGE SCALE GENOMIC DNA]</scope>
    <source>
        <strain evidence="3">cv. Asha</strain>
    </source>
</reference>
<evidence type="ECO:0000313" key="2">
    <source>
        <dbReference type="EMBL" id="KYP72097.1"/>
    </source>
</evidence>
<dbReference type="Proteomes" id="UP000075243">
    <property type="component" value="Chromosome 2"/>
</dbReference>
<dbReference type="AlphaFoldDB" id="A0A151TYE7"/>
<feature type="domain" description="GAG-pre-integrase" evidence="1">
    <location>
        <begin position="52"/>
        <end position="108"/>
    </location>
</feature>
<evidence type="ECO:0000259" key="1">
    <source>
        <dbReference type="Pfam" id="PF13976"/>
    </source>
</evidence>
<accession>A0A151TYE7</accession>
<sequence length="163" mass="18117">MVLLVPGCPFNLISISKLTRSLNCVITFTSDSFLIQDRSTGQTIRAGSESHGLYYLQPSTSTICASIESPGLIHRRLGHPNLNKLKKMVPHLSRLESLECESCQLGKHVRASFPNSINSRAMSPFDVDLLISEVVSRVYTSLPEFTEIAPSSLKNEFTSELYR</sequence>
<protein>
    <recommendedName>
        <fullName evidence="1">GAG-pre-integrase domain-containing protein</fullName>
    </recommendedName>
</protein>